<dbReference type="PROSITE" id="PS00194">
    <property type="entry name" value="THIOREDOXIN_1"/>
    <property type="match status" value="1"/>
</dbReference>
<keyword evidence="1" id="KW-0676">Redox-active center</keyword>
<dbReference type="PATRIC" id="fig|42253.5.peg.700"/>
<evidence type="ECO:0000259" key="3">
    <source>
        <dbReference type="PROSITE" id="PS51352"/>
    </source>
</evidence>
<feature type="domain" description="Thioredoxin" evidence="3">
    <location>
        <begin position="49"/>
        <end position="191"/>
    </location>
</feature>
<evidence type="ECO:0000313" key="4">
    <source>
        <dbReference type="EMBL" id="ALA57143.1"/>
    </source>
</evidence>
<accession>A0A0K2G859</accession>
<dbReference type="SUPFAM" id="SSF52833">
    <property type="entry name" value="Thioredoxin-like"/>
    <property type="match status" value="1"/>
</dbReference>
<gene>
    <name evidence="4" type="primary">resA</name>
    <name evidence="4" type="ORF">NITMOv2_0707</name>
</gene>
<dbReference type="InterPro" id="IPR036249">
    <property type="entry name" value="Thioredoxin-like_sf"/>
</dbReference>
<evidence type="ECO:0000313" key="5">
    <source>
        <dbReference type="Proteomes" id="UP000069205"/>
    </source>
</evidence>
<dbReference type="PANTHER" id="PTHR42852:SF13">
    <property type="entry name" value="PROTEIN DIPZ"/>
    <property type="match status" value="1"/>
</dbReference>
<dbReference type="AlphaFoldDB" id="A0A0K2G859"/>
<dbReference type="InterPro" id="IPR000866">
    <property type="entry name" value="AhpC/TSA"/>
</dbReference>
<dbReference type="InterPro" id="IPR013766">
    <property type="entry name" value="Thioredoxin_domain"/>
</dbReference>
<dbReference type="CDD" id="cd02966">
    <property type="entry name" value="TlpA_like_family"/>
    <property type="match status" value="1"/>
</dbReference>
<dbReference type="PROSITE" id="PS51352">
    <property type="entry name" value="THIOREDOXIN_2"/>
    <property type="match status" value="1"/>
</dbReference>
<dbReference type="Pfam" id="PF00578">
    <property type="entry name" value="AhpC-TSA"/>
    <property type="match status" value="1"/>
</dbReference>
<dbReference type="RefSeq" id="WP_053378531.1">
    <property type="nucleotide sequence ID" value="NZ_CP011801.1"/>
</dbReference>
<dbReference type="KEGG" id="nmv:NITMOv2_0707"/>
<evidence type="ECO:0000256" key="1">
    <source>
        <dbReference type="ARBA" id="ARBA00023284"/>
    </source>
</evidence>
<dbReference type="Gene3D" id="3.40.30.10">
    <property type="entry name" value="Glutaredoxin"/>
    <property type="match status" value="1"/>
</dbReference>
<dbReference type="Proteomes" id="UP000069205">
    <property type="component" value="Chromosome"/>
</dbReference>
<protein>
    <submittedName>
        <fullName evidence="4">Thiol-disulfide oxidoreductase ResA</fullName>
    </submittedName>
</protein>
<evidence type="ECO:0000256" key="2">
    <source>
        <dbReference type="SAM" id="Phobius"/>
    </source>
</evidence>
<keyword evidence="5" id="KW-1185">Reference proteome</keyword>
<dbReference type="OrthoDB" id="9809733at2"/>
<keyword evidence="2" id="KW-0472">Membrane</keyword>
<dbReference type="GO" id="GO:0016209">
    <property type="term" value="F:antioxidant activity"/>
    <property type="evidence" value="ECO:0007669"/>
    <property type="project" value="InterPro"/>
</dbReference>
<sequence length="211" mass="23525">MSEPITSTSTTIHEPPKGGSRAVILVVGALVLALTFVIVWLQSAKYEPLVVGKEAPDFVLTDLNEKTHRLSDFRGKVVFLNFWATWCAPCREEMPSMEVLYKNFEKDGLVMLAVSIDRVTTTKDIPPFVKSLNLTFPVLIDSWGKTDKPYKRKGVPETFIIDQQGIIREIVIGPRDWTRIDNLKTLTTLLNVTPKTAKSVVPAVASIKDPS</sequence>
<dbReference type="STRING" id="42253.NITMOv2_0707"/>
<name>A0A0K2G859_NITMO</name>
<dbReference type="InterPro" id="IPR017937">
    <property type="entry name" value="Thioredoxin_CS"/>
</dbReference>
<dbReference type="EMBL" id="CP011801">
    <property type="protein sequence ID" value="ALA57143.1"/>
    <property type="molecule type" value="Genomic_DNA"/>
</dbReference>
<keyword evidence="2" id="KW-0812">Transmembrane</keyword>
<dbReference type="PANTHER" id="PTHR42852">
    <property type="entry name" value="THIOL:DISULFIDE INTERCHANGE PROTEIN DSBE"/>
    <property type="match status" value="1"/>
</dbReference>
<reference evidence="4 5" key="1">
    <citation type="journal article" date="2015" name="Proc. Natl. Acad. Sci. U.S.A.">
        <title>Expanded metabolic versatility of ubiquitous nitrite-oxidizing bacteria from the genus Nitrospira.</title>
        <authorList>
            <person name="Koch H."/>
            <person name="Lucker S."/>
            <person name="Albertsen M."/>
            <person name="Kitzinger K."/>
            <person name="Herbold C."/>
            <person name="Spieck E."/>
            <person name="Nielsen P.H."/>
            <person name="Wagner M."/>
            <person name="Daims H."/>
        </authorList>
    </citation>
    <scope>NUCLEOTIDE SEQUENCE [LARGE SCALE GENOMIC DNA]</scope>
    <source>
        <strain evidence="4 5">NSP M-1</strain>
    </source>
</reference>
<feature type="transmembrane region" description="Helical" evidence="2">
    <location>
        <begin position="22"/>
        <end position="41"/>
    </location>
</feature>
<dbReference type="InterPro" id="IPR050553">
    <property type="entry name" value="Thioredoxin_ResA/DsbE_sf"/>
</dbReference>
<dbReference type="GO" id="GO:0016491">
    <property type="term" value="F:oxidoreductase activity"/>
    <property type="evidence" value="ECO:0007669"/>
    <property type="project" value="InterPro"/>
</dbReference>
<proteinExistence type="predicted"/>
<organism evidence="4 5">
    <name type="scientific">Nitrospira moscoviensis</name>
    <dbReference type="NCBI Taxonomy" id="42253"/>
    <lineage>
        <taxon>Bacteria</taxon>
        <taxon>Pseudomonadati</taxon>
        <taxon>Nitrospirota</taxon>
        <taxon>Nitrospiria</taxon>
        <taxon>Nitrospirales</taxon>
        <taxon>Nitrospiraceae</taxon>
        <taxon>Nitrospira</taxon>
    </lineage>
</organism>
<keyword evidence="2" id="KW-1133">Transmembrane helix</keyword>